<evidence type="ECO:0000313" key="2">
    <source>
        <dbReference type="EMBL" id="AUG30792.1"/>
    </source>
</evidence>
<dbReference type="AlphaFoldDB" id="A0A134DEV7"/>
<dbReference type="Pfam" id="PF00497">
    <property type="entry name" value="SBP_bac_3"/>
    <property type="match status" value="1"/>
</dbReference>
<dbReference type="PANTHER" id="PTHR35936">
    <property type="entry name" value="MEMBRANE-BOUND LYTIC MUREIN TRANSGLYCOSYLASE F"/>
    <property type="match status" value="1"/>
</dbReference>
<gene>
    <name evidence="2" type="ORF">CXR34_15845</name>
</gene>
<evidence type="ECO:0000256" key="1">
    <source>
        <dbReference type="ARBA" id="ARBA00022729"/>
    </source>
</evidence>
<keyword evidence="1" id="KW-0732">Signal</keyword>
<dbReference type="SMART" id="SM00062">
    <property type="entry name" value="PBPb"/>
    <property type="match status" value="1"/>
</dbReference>
<sequence>MSRTTRARAATALVSIASVAVLLTGCAGSAAPASTVASDCTPAHEGLTTFTPGTLTVGVPENLPYTQTKGSDASGLEIDVVRKLAEAECLALAFVPITYANGIPMISEQKKTDMITGGWYVTAARAEKVGFTSPTFYDSMGIISKDGIDTVTGLESVGAVGSGAGFSWEADMSGILGDKFKTYPGTAEMKQDLLNGRIQAALDGYAVATVAYKDTGFVVKPAQEDDRVAITTEQPMIAFPIDKNNTALADAFSELIDGFRADGTLAELNASYDLPDSLIVPADKAATSIR</sequence>
<dbReference type="OrthoDB" id="8454826at2"/>
<name>A0A134DEV7_9MICO</name>
<reference evidence="2 3" key="1">
    <citation type="submission" date="2017-12" db="EMBL/GenBank/DDBJ databases">
        <title>Isolation and characterization of estrogens degradatiion strain Microbacterium hominis SJTG1.</title>
        <authorList>
            <person name="Xiong W."/>
            <person name="Yin C."/>
            <person name="Zheng D."/>
            <person name="Liang R."/>
        </authorList>
    </citation>
    <scope>NUCLEOTIDE SEQUENCE [LARGE SCALE GENOMIC DNA]</scope>
    <source>
        <strain evidence="2 3">SJTG1</strain>
    </source>
</reference>
<proteinExistence type="predicted"/>
<organism evidence="2 3">
    <name type="scientific">Microbacterium hominis</name>
    <dbReference type="NCBI Taxonomy" id="162426"/>
    <lineage>
        <taxon>Bacteria</taxon>
        <taxon>Bacillati</taxon>
        <taxon>Actinomycetota</taxon>
        <taxon>Actinomycetes</taxon>
        <taxon>Micrococcales</taxon>
        <taxon>Microbacteriaceae</taxon>
        <taxon>Microbacterium</taxon>
    </lineage>
</organism>
<dbReference type="Gene3D" id="3.40.190.10">
    <property type="entry name" value="Periplasmic binding protein-like II"/>
    <property type="match status" value="2"/>
</dbReference>
<accession>A0A134DEV7</accession>
<dbReference type="InterPro" id="IPR001638">
    <property type="entry name" value="Solute-binding_3/MltF_N"/>
</dbReference>
<dbReference type="EMBL" id="CP025299">
    <property type="protein sequence ID" value="AUG30792.1"/>
    <property type="molecule type" value="Genomic_DNA"/>
</dbReference>
<dbReference type="PROSITE" id="PS51257">
    <property type="entry name" value="PROKAR_LIPOPROTEIN"/>
    <property type="match status" value="1"/>
</dbReference>
<protein>
    <submittedName>
        <fullName evidence="2">Uncharacterized protein</fullName>
    </submittedName>
</protein>
<dbReference type="Proteomes" id="UP000233276">
    <property type="component" value="Chromosome"/>
</dbReference>
<dbReference type="SUPFAM" id="SSF53850">
    <property type="entry name" value="Periplasmic binding protein-like II"/>
    <property type="match status" value="1"/>
</dbReference>
<evidence type="ECO:0000313" key="3">
    <source>
        <dbReference type="Proteomes" id="UP000233276"/>
    </source>
</evidence>
<dbReference type="RefSeq" id="WP_060960597.1">
    <property type="nucleotide sequence ID" value="NZ_CP025299.1"/>
</dbReference>
<dbReference type="PANTHER" id="PTHR35936:SF17">
    <property type="entry name" value="ARGININE-BINDING EXTRACELLULAR PROTEIN ARTP"/>
    <property type="match status" value="1"/>
</dbReference>
<dbReference type="KEGG" id="mhos:CXR34_15845"/>